<dbReference type="PANTHER" id="PTHR43698">
    <property type="entry name" value="RIBD C-TERMINAL DOMAIN CONTAINING PROTEIN"/>
    <property type="match status" value="1"/>
</dbReference>
<reference evidence="2 3" key="1">
    <citation type="submission" date="2019-04" db="EMBL/GenBank/DDBJ databases">
        <authorList>
            <person name="Feng G."/>
            <person name="Zhang J."/>
            <person name="Zhu H."/>
        </authorList>
    </citation>
    <scope>NUCLEOTIDE SEQUENCE [LARGE SCALE GENOMIC DNA]</scope>
    <source>
        <strain evidence="2 3">9PBR-1</strain>
    </source>
</reference>
<proteinExistence type="predicted"/>
<sequence length="139" mass="14596">MSDQTPNASSLVNTVRGAAENFIGTAWVSLVAPPGNPTDCVVGYVTFEPGARNNWHAHPSGQLLVVTAGAGYYQEKVQPAQLLRAGDSVSIAPGVVHWHGATATSLFAHYAINPSASQGVADWLEPLTDEEYQAAHQGS</sequence>
<organism evidence="2 3">
    <name type="scientific">Hymenobacter metallicola</name>
    <dbReference type="NCBI Taxonomy" id="2563114"/>
    <lineage>
        <taxon>Bacteria</taxon>
        <taxon>Pseudomonadati</taxon>
        <taxon>Bacteroidota</taxon>
        <taxon>Cytophagia</taxon>
        <taxon>Cytophagales</taxon>
        <taxon>Hymenobacteraceae</taxon>
        <taxon>Hymenobacter</taxon>
    </lineage>
</organism>
<dbReference type="Gene3D" id="2.60.120.10">
    <property type="entry name" value="Jelly Rolls"/>
    <property type="match status" value="1"/>
</dbReference>
<dbReference type="AlphaFoldDB" id="A0A4Z0PY75"/>
<dbReference type="EMBL" id="SRMB01000006">
    <property type="protein sequence ID" value="TGE22718.1"/>
    <property type="molecule type" value="Genomic_DNA"/>
</dbReference>
<dbReference type="InterPro" id="IPR014710">
    <property type="entry name" value="RmlC-like_jellyroll"/>
</dbReference>
<accession>A0A4Z0PY75</accession>
<dbReference type="Proteomes" id="UP000298471">
    <property type="component" value="Unassembled WGS sequence"/>
</dbReference>
<protein>
    <submittedName>
        <fullName evidence="2">Cupin domain-containing protein</fullName>
    </submittedName>
</protein>
<evidence type="ECO:0000259" key="1">
    <source>
        <dbReference type="Pfam" id="PF07883"/>
    </source>
</evidence>
<feature type="domain" description="Cupin type-2" evidence="1">
    <location>
        <begin position="44"/>
        <end position="103"/>
    </location>
</feature>
<evidence type="ECO:0000313" key="2">
    <source>
        <dbReference type="EMBL" id="TGE22718.1"/>
    </source>
</evidence>
<dbReference type="SUPFAM" id="SSF51182">
    <property type="entry name" value="RmlC-like cupins"/>
    <property type="match status" value="1"/>
</dbReference>
<dbReference type="InterPro" id="IPR013096">
    <property type="entry name" value="Cupin_2"/>
</dbReference>
<dbReference type="InterPro" id="IPR011051">
    <property type="entry name" value="RmlC_Cupin_sf"/>
</dbReference>
<gene>
    <name evidence="2" type="ORF">E5K02_23605</name>
</gene>
<comment type="caution">
    <text evidence="2">The sequence shown here is derived from an EMBL/GenBank/DDBJ whole genome shotgun (WGS) entry which is preliminary data.</text>
</comment>
<dbReference type="Pfam" id="PF07883">
    <property type="entry name" value="Cupin_2"/>
    <property type="match status" value="1"/>
</dbReference>
<name>A0A4Z0PY75_9BACT</name>
<dbReference type="CDD" id="cd02233">
    <property type="entry name" value="cupin_HNL-like"/>
    <property type="match status" value="1"/>
</dbReference>
<dbReference type="RefSeq" id="WP_135398631.1">
    <property type="nucleotide sequence ID" value="NZ_SRMB01000006.1"/>
</dbReference>
<dbReference type="InterPro" id="IPR047263">
    <property type="entry name" value="HNL-like_cupin"/>
</dbReference>
<evidence type="ECO:0000313" key="3">
    <source>
        <dbReference type="Proteomes" id="UP000298471"/>
    </source>
</evidence>
<dbReference type="PANTHER" id="PTHR43698:SF1">
    <property type="entry name" value="BLL4564 PROTEIN"/>
    <property type="match status" value="1"/>
</dbReference>
<dbReference type="OrthoDB" id="9802489at2"/>
<keyword evidence="3" id="KW-1185">Reference proteome</keyword>